<accession>A0A562QSY4</accession>
<evidence type="ECO:0000313" key="4">
    <source>
        <dbReference type="Proteomes" id="UP000315711"/>
    </source>
</evidence>
<dbReference type="InterPro" id="IPR001296">
    <property type="entry name" value="Glyco_trans_1"/>
</dbReference>
<protein>
    <submittedName>
        <fullName evidence="3">Glycosyltransferase involved in cell wall biosynthesis</fullName>
    </submittedName>
</protein>
<dbReference type="Proteomes" id="UP000315711">
    <property type="component" value="Unassembled WGS sequence"/>
</dbReference>
<dbReference type="Pfam" id="PF00534">
    <property type="entry name" value="Glycos_transf_1"/>
    <property type="match status" value="1"/>
</dbReference>
<keyword evidence="1 3" id="KW-0808">Transferase</keyword>
<keyword evidence="4" id="KW-1185">Reference proteome</keyword>
<sequence>MSLLLFLLWNKCSKETLFLGHYFSNNKFNNLILERYLKDGIILKILVLATDYSRPDGIVSLHYIHTRNRWYLQKGIDVSVVSFNAKSDYTLEGVKVYTLKTYEKQLKNVSFDLLISHAPNLRNHYRFLKKYGENFNNVVFFFHGHEVLRCSEIYPKPYSFVKKSPIVSVVSRELYDLFKLRIWRSYFSKMAYKSHFVFVSHWMFNMFIKFVKVDRNLINPKKSIIYNSVGENFEKVTYDTTKEKKYDFITIRNMLDGSKYSIDIVTRVAKNNPEYTFCVVGKGKFYEYNKKPDNLIWIDKNLTHKEVIEMLNESRCALIPTRADAQGVMACEMATFGIPVITSRIDVCEEIFSEFENVGFIDNQKEEIDIEPIYKKLNKPNQNKNEKYFSKNTIEEEVKLFYKLRGSQKA</sequence>
<gene>
    <name evidence="3" type="ORF">IQ10_00301</name>
</gene>
<name>A0A562QSY4_9BACI</name>
<reference evidence="3 4" key="1">
    <citation type="journal article" date="2015" name="Stand. Genomic Sci.">
        <title>Genomic Encyclopedia of Bacterial and Archaeal Type Strains, Phase III: the genomes of soil and plant-associated and newly described type strains.</title>
        <authorList>
            <person name="Whitman W.B."/>
            <person name="Woyke T."/>
            <person name="Klenk H.P."/>
            <person name="Zhou Y."/>
            <person name="Lilburn T.G."/>
            <person name="Beck B.J."/>
            <person name="De Vos P."/>
            <person name="Vandamme P."/>
            <person name="Eisen J.A."/>
            <person name="Garrity G."/>
            <person name="Hugenholtz P."/>
            <person name="Kyrpides N.C."/>
        </authorList>
    </citation>
    <scope>NUCLEOTIDE SEQUENCE [LARGE SCALE GENOMIC DNA]</scope>
    <source>
        <strain evidence="3 4">CGMCC 1.10116</strain>
    </source>
</reference>
<organism evidence="3 4">
    <name type="scientific">Halalkalibacter nanhaiisediminis</name>
    <dbReference type="NCBI Taxonomy" id="688079"/>
    <lineage>
        <taxon>Bacteria</taxon>
        <taxon>Bacillati</taxon>
        <taxon>Bacillota</taxon>
        <taxon>Bacilli</taxon>
        <taxon>Bacillales</taxon>
        <taxon>Bacillaceae</taxon>
        <taxon>Halalkalibacter</taxon>
    </lineage>
</organism>
<feature type="domain" description="Glycosyl transferase family 1" evidence="2">
    <location>
        <begin position="243"/>
        <end position="367"/>
    </location>
</feature>
<dbReference type="SUPFAM" id="SSF53756">
    <property type="entry name" value="UDP-Glycosyltransferase/glycogen phosphorylase"/>
    <property type="match status" value="1"/>
</dbReference>
<evidence type="ECO:0000256" key="1">
    <source>
        <dbReference type="ARBA" id="ARBA00022679"/>
    </source>
</evidence>
<comment type="caution">
    <text evidence="3">The sequence shown here is derived from an EMBL/GenBank/DDBJ whole genome shotgun (WGS) entry which is preliminary data.</text>
</comment>
<proteinExistence type="predicted"/>
<dbReference type="Gene3D" id="3.40.50.2000">
    <property type="entry name" value="Glycogen Phosphorylase B"/>
    <property type="match status" value="2"/>
</dbReference>
<dbReference type="EMBL" id="VLKZ01000001">
    <property type="protein sequence ID" value="TWI59878.1"/>
    <property type="molecule type" value="Genomic_DNA"/>
</dbReference>
<evidence type="ECO:0000259" key="2">
    <source>
        <dbReference type="Pfam" id="PF00534"/>
    </source>
</evidence>
<dbReference type="AlphaFoldDB" id="A0A562QSY4"/>
<dbReference type="PANTHER" id="PTHR46401:SF2">
    <property type="entry name" value="GLYCOSYLTRANSFERASE WBBK-RELATED"/>
    <property type="match status" value="1"/>
</dbReference>
<evidence type="ECO:0000313" key="3">
    <source>
        <dbReference type="EMBL" id="TWI59878.1"/>
    </source>
</evidence>
<dbReference type="GO" id="GO:0016757">
    <property type="term" value="F:glycosyltransferase activity"/>
    <property type="evidence" value="ECO:0007669"/>
    <property type="project" value="InterPro"/>
</dbReference>
<dbReference type="PANTHER" id="PTHR46401">
    <property type="entry name" value="GLYCOSYLTRANSFERASE WBBK-RELATED"/>
    <property type="match status" value="1"/>
</dbReference>